<keyword evidence="2" id="KW-0999">Mitochondrion inner membrane</keyword>
<dbReference type="PANTHER" id="PTHR11504">
    <property type="entry name" value="CYTOCHROME C OXIDASE POLYPEPTIDE VIA"/>
    <property type="match status" value="1"/>
</dbReference>
<keyword evidence="7" id="KW-1133">Transmembrane helix</keyword>
<keyword evidence="7" id="KW-0812">Transmembrane</keyword>
<dbReference type="VEuPathDB" id="FungiDB:BDEG_20421"/>
<feature type="transmembrane region" description="Helical" evidence="7">
    <location>
        <begin position="59"/>
        <end position="79"/>
    </location>
</feature>
<dbReference type="OrthoDB" id="5947505at2759"/>
<evidence type="ECO:0000256" key="7">
    <source>
        <dbReference type="SAM" id="Phobius"/>
    </source>
</evidence>
<reference evidence="8 9" key="1">
    <citation type="submission" date="2006-10" db="EMBL/GenBank/DDBJ databases">
        <title>The Genome Sequence of Batrachochytrium dendrobatidis JEL423.</title>
        <authorList>
            <consortium name="The Broad Institute Genome Sequencing Platform"/>
            <person name="Birren B."/>
            <person name="Lander E."/>
            <person name="Galagan J."/>
            <person name="Cuomo C."/>
            <person name="Devon K."/>
            <person name="Jaffe D."/>
            <person name="Butler J."/>
            <person name="Alvarez P."/>
            <person name="Gnerre S."/>
            <person name="Grabherr M."/>
            <person name="Kleber M."/>
            <person name="Mauceli E."/>
            <person name="Brockman W."/>
            <person name="Young S."/>
            <person name="LaButti K."/>
            <person name="Sykes S."/>
            <person name="DeCaprio D."/>
            <person name="Crawford M."/>
            <person name="Koehrsen M."/>
            <person name="Engels R."/>
            <person name="Montgomery P."/>
            <person name="Pearson M."/>
            <person name="Howarth C."/>
            <person name="Larson L."/>
            <person name="White J."/>
            <person name="O'Leary S."/>
            <person name="Kodira C."/>
            <person name="Zeng Q."/>
            <person name="Yandava C."/>
            <person name="Alvarado L."/>
            <person name="Longcore J."/>
            <person name="James T."/>
        </authorList>
    </citation>
    <scope>NUCLEOTIDE SEQUENCE [LARGE SCALE GENOMIC DNA]</scope>
    <source>
        <strain evidence="8 9">JEL423</strain>
    </source>
</reference>
<evidence type="ECO:0000256" key="3">
    <source>
        <dbReference type="ARBA" id="ARBA00022946"/>
    </source>
</evidence>
<evidence type="ECO:0000256" key="5">
    <source>
        <dbReference type="ARBA" id="ARBA00023136"/>
    </source>
</evidence>
<keyword evidence="4" id="KW-0496">Mitochondrion</keyword>
<dbReference type="Proteomes" id="UP000077115">
    <property type="component" value="Unassembled WGS sequence"/>
</dbReference>
<evidence type="ECO:0000256" key="6">
    <source>
        <dbReference type="RuleBase" id="RU004396"/>
    </source>
</evidence>
<reference evidence="8 9" key="2">
    <citation type="submission" date="2016-05" db="EMBL/GenBank/DDBJ databases">
        <title>Lineage-specific infection strategies underlie the spectrum of fungal disease in amphibians.</title>
        <authorList>
            <person name="Cuomo C.A."/>
            <person name="Farrer R.A."/>
            <person name="James T."/>
            <person name="Longcore J."/>
            <person name="Birren B."/>
        </authorList>
    </citation>
    <scope>NUCLEOTIDE SEQUENCE [LARGE SCALE GENOMIC DNA]</scope>
    <source>
        <strain evidence="8 9">JEL423</strain>
    </source>
</reference>
<dbReference type="Pfam" id="PF02046">
    <property type="entry name" value="COX6A"/>
    <property type="match status" value="1"/>
</dbReference>
<accession>A0A177W8Z6</accession>
<protein>
    <submittedName>
        <fullName evidence="8">Uncharacterized protein</fullName>
    </submittedName>
</protein>
<dbReference type="InterPro" id="IPR036418">
    <property type="entry name" value="Cyt_c_oxidase_su6a_sf"/>
</dbReference>
<gene>
    <name evidence="8" type="ORF">BDEG_20421</name>
</gene>
<dbReference type="AlphaFoldDB" id="A0A177W8Z6"/>
<dbReference type="STRING" id="403673.A0A177W8Z6"/>
<organism evidence="8 9">
    <name type="scientific">Batrachochytrium dendrobatidis (strain JEL423)</name>
    <dbReference type="NCBI Taxonomy" id="403673"/>
    <lineage>
        <taxon>Eukaryota</taxon>
        <taxon>Fungi</taxon>
        <taxon>Fungi incertae sedis</taxon>
        <taxon>Chytridiomycota</taxon>
        <taxon>Chytridiomycota incertae sedis</taxon>
        <taxon>Chytridiomycetes</taxon>
        <taxon>Rhizophydiales</taxon>
        <taxon>Rhizophydiales incertae sedis</taxon>
        <taxon>Batrachochytrium</taxon>
    </lineage>
</organism>
<dbReference type="Gene3D" id="4.10.95.10">
    <property type="entry name" value="Cytochrome c oxidase, subunit VIa"/>
    <property type="match status" value="1"/>
</dbReference>
<comment type="similarity">
    <text evidence="6">Belongs to the cytochrome c oxidase subunit 6A family.</text>
</comment>
<dbReference type="InterPro" id="IPR001349">
    <property type="entry name" value="Cyt_c_oxidase_su6a"/>
</dbReference>
<dbReference type="EMBL" id="DS022300">
    <property type="protein sequence ID" value="OAJ36225.1"/>
    <property type="molecule type" value="Genomic_DNA"/>
</dbReference>
<keyword evidence="5 7" id="KW-0472">Membrane</keyword>
<proteinExistence type="inferred from homology"/>
<evidence type="ECO:0000313" key="8">
    <source>
        <dbReference type="EMBL" id="OAJ36225.1"/>
    </source>
</evidence>
<dbReference type="GO" id="GO:0030234">
    <property type="term" value="F:enzyme regulator activity"/>
    <property type="evidence" value="ECO:0007669"/>
    <property type="project" value="TreeGrafter"/>
</dbReference>
<evidence type="ECO:0000256" key="4">
    <source>
        <dbReference type="ARBA" id="ARBA00023128"/>
    </source>
</evidence>
<evidence type="ECO:0000256" key="1">
    <source>
        <dbReference type="ARBA" id="ARBA00004273"/>
    </source>
</evidence>
<keyword evidence="3" id="KW-0809">Transit peptide</keyword>
<name>A0A177W8Z6_BATDL</name>
<dbReference type="GO" id="GO:0005743">
    <property type="term" value="C:mitochondrial inner membrane"/>
    <property type="evidence" value="ECO:0007669"/>
    <property type="project" value="UniProtKB-SubCell"/>
</dbReference>
<dbReference type="PANTHER" id="PTHR11504:SF0">
    <property type="entry name" value="CYTOCHROME C OXIDASE SUBUNIT"/>
    <property type="match status" value="1"/>
</dbReference>
<dbReference type="SUPFAM" id="SSF81411">
    <property type="entry name" value="Mitochondrial cytochrome c oxidase subunit VIa"/>
    <property type="match status" value="1"/>
</dbReference>
<evidence type="ECO:0000313" key="9">
    <source>
        <dbReference type="Proteomes" id="UP000077115"/>
    </source>
</evidence>
<comment type="subcellular location">
    <subcellularLocation>
        <location evidence="1">Mitochondrion inner membrane</location>
    </subcellularLocation>
</comment>
<dbReference type="GO" id="GO:0006123">
    <property type="term" value="P:mitochondrial electron transport, cytochrome c to oxygen"/>
    <property type="evidence" value="ECO:0007669"/>
    <property type="project" value="TreeGrafter"/>
</dbReference>
<evidence type="ECO:0000256" key="2">
    <source>
        <dbReference type="ARBA" id="ARBA00022792"/>
    </source>
</evidence>
<sequence>MFASRFLSLLPRPAAASMMVRRAPMSTVNCGKVFPPVEHTMLKEAYAARMHAKSSAKTWYYLNVFFFLPGMLLAAWWLVPGEVAHIQHKYEHPNEYIPWPHLKKQKNPFPWGTDPLFKNDVFVPNPPAEE</sequence>